<proteinExistence type="predicted"/>
<accession>A0A383BJE0</accession>
<name>A0A383BJE0_9ZZZZ</name>
<dbReference type="EMBL" id="UINC01200902">
    <property type="protein sequence ID" value="SVE19999.1"/>
    <property type="molecule type" value="Genomic_DNA"/>
</dbReference>
<feature type="non-terminal residue" evidence="1">
    <location>
        <position position="1"/>
    </location>
</feature>
<dbReference type="AlphaFoldDB" id="A0A383BJE0"/>
<evidence type="ECO:0000313" key="1">
    <source>
        <dbReference type="EMBL" id="SVE19999.1"/>
    </source>
</evidence>
<reference evidence="1" key="1">
    <citation type="submission" date="2018-05" db="EMBL/GenBank/DDBJ databases">
        <authorList>
            <person name="Lanie J.A."/>
            <person name="Ng W.-L."/>
            <person name="Kazmierczak K.M."/>
            <person name="Andrzejewski T.M."/>
            <person name="Davidsen T.M."/>
            <person name="Wayne K.J."/>
            <person name="Tettelin H."/>
            <person name="Glass J.I."/>
            <person name="Rusch D."/>
            <person name="Podicherti R."/>
            <person name="Tsui H.-C.T."/>
            <person name="Winkler M.E."/>
        </authorList>
    </citation>
    <scope>NUCLEOTIDE SEQUENCE</scope>
</reference>
<protein>
    <submittedName>
        <fullName evidence="1">Uncharacterized protein</fullName>
    </submittedName>
</protein>
<sequence length="61" mass="6755">RQIADSGLSVFISSHDWGSSLNAYDRVVVLDKRILASGTPNVIQERLDDICCLKDKTLCDC</sequence>
<organism evidence="1">
    <name type="scientific">marine metagenome</name>
    <dbReference type="NCBI Taxonomy" id="408172"/>
    <lineage>
        <taxon>unclassified sequences</taxon>
        <taxon>metagenomes</taxon>
        <taxon>ecological metagenomes</taxon>
    </lineage>
</organism>
<gene>
    <name evidence="1" type="ORF">METZ01_LOCUS472853</name>
</gene>